<evidence type="ECO:0000256" key="7">
    <source>
        <dbReference type="SAM" id="Phobius"/>
    </source>
</evidence>
<feature type="transmembrane region" description="Helical" evidence="7">
    <location>
        <begin position="116"/>
        <end position="136"/>
    </location>
</feature>
<evidence type="ECO:0000256" key="6">
    <source>
        <dbReference type="ARBA" id="ARBA00023136"/>
    </source>
</evidence>
<organism evidence="9 10">
    <name type="scientific">Candidatus Kutchimonas denitrificans</name>
    <dbReference type="NCBI Taxonomy" id="3056748"/>
    <lineage>
        <taxon>Bacteria</taxon>
        <taxon>Pseudomonadati</taxon>
        <taxon>Gemmatimonadota</taxon>
        <taxon>Gemmatimonadia</taxon>
        <taxon>Candidatus Palauibacterales</taxon>
        <taxon>Candidatus Palauibacteraceae</taxon>
        <taxon>Candidatus Kutchimonas</taxon>
    </lineage>
</organism>
<keyword evidence="6 7" id="KW-0472">Membrane</keyword>
<gene>
    <name evidence="9" type="ORF">GWO12_13655</name>
</gene>
<sequence>METLELGLLGRLVLATLLGGVIGLERELQSKPAGLRTNILICVGAALLMDISRGVAAAAVVGPADPGRIAAQVVSGIGFIGAGTILVQRGSVVGLTTAATLWVVAAIGLAVGAHFYVPAIGATALVAVTLILLGWVEGFVFTRRRSVDIQVTTEPNAEVLAAIVGIIEGYRLKARTEKVEKQRERFRASYSVRGPAVDRESAFHEVASLPGVRRITMN</sequence>
<comment type="caution">
    <text evidence="9">The sequence shown here is derived from an EMBL/GenBank/DDBJ whole genome shotgun (WGS) entry which is preliminary data.</text>
</comment>
<evidence type="ECO:0000256" key="4">
    <source>
        <dbReference type="ARBA" id="ARBA00022692"/>
    </source>
</evidence>
<keyword evidence="5 7" id="KW-1133">Transmembrane helix</keyword>
<evidence type="ECO:0000256" key="2">
    <source>
        <dbReference type="ARBA" id="ARBA00009298"/>
    </source>
</evidence>
<dbReference type="InterPro" id="IPR049177">
    <property type="entry name" value="MgtC_SapB_SrpB_YhiD_N"/>
</dbReference>
<reference evidence="9 10" key="1">
    <citation type="submission" date="2020-01" db="EMBL/GenBank/DDBJ databases">
        <title>Genomes assembled from Gulf of Kutch pelagic sediment metagenomes.</title>
        <authorList>
            <person name="Chandrashekar M."/>
            <person name="Mahajan M.S."/>
            <person name="Dave K.J."/>
            <person name="Vatsa P."/>
            <person name="Nathani N.M."/>
        </authorList>
    </citation>
    <scope>NUCLEOTIDE SEQUENCE [LARGE SCALE GENOMIC DNA]</scope>
    <source>
        <strain evidence="9">KS3-K002</strain>
    </source>
</reference>
<feature type="transmembrane region" description="Helical" evidence="7">
    <location>
        <begin position="92"/>
        <end position="110"/>
    </location>
</feature>
<dbReference type="EMBL" id="JAACAK010000113">
    <property type="protein sequence ID" value="NIR76136.1"/>
    <property type="molecule type" value="Genomic_DNA"/>
</dbReference>
<feature type="transmembrane region" description="Helical" evidence="7">
    <location>
        <begin position="69"/>
        <end position="87"/>
    </location>
</feature>
<feature type="domain" description="MgtC/SapB/SrpB/YhiD N-terminal" evidence="8">
    <location>
        <begin position="12"/>
        <end position="137"/>
    </location>
</feature>
<evidence type="ECO:0000313" key="10">
    <source>
        <dbReference type="Proteomes" id="UP000702544"/>
    </source>
</evidence>
<evidence type="ECO:0000256" key="5">
    <source>
        <dbReference type="ARBA" id="ARBA00022989"/>
    </source>
</evidence>
<dbReference type="Proteomes" id="UP000702544">
    <property type="component" value="Unassembled WGS sequence"/>
</dbReference>
<evidence type="ECO:0000313" key="9">
    <source>
        <dbReference type="EMBL" id="NIR76136.1"/>
    </source>
</evidence>
<dbReference type="GO" id="GO:0005886">
    <property type="term" value="C:plasma membrane"/>
    <property type="evidence" value="ECO:0007669"/>
    <property type="project" value="UniProtKB-SubCell"/>
</dbReference>
<keyword evidence="4 7" id="KW-0812">Transmembrane</keyword>
<keyword evidence="3" id="KW-1003">Cell membrane</keyword>
<protein>
    <submittedName>
        <fullName evidence="9">MgtC/SapB family protein</fullName>
    </submittedName>
</protein>
<accession>A0AAE4ZCR2</accession>
<comment type="similarity">
    <text evidence="2">Belongs to the MgtC/SapB family.</text>
</comment>
<proteinExistence type="inferred from homology"/>
<dbReference type="PRINTS" id="PR01837">
    <property type="entry name" value="MGTCSAPBPROT"/>
</dbReference>
<evidence type="ECO:0000256" key="1">
    <source>
        <dbReference type="ARBA" id="ARBA00004651"/>
    </source>
</evidence>
<comment type="subcellular location">
    <subcellularLocation>
        <location evidence="1">Cell membrane</location>
        <topology evidence="1">Multi-pass membrane protein</topology>
    </subcellularLocation>
</comment>
<feature type="transmembrane region" description="Helical" evidence="7">
    <location>
        <begin position="6"/>
        <end position="25"/>
    </location>
</feature>
<dbReference type="PANTHER" id="PTHR33778:SF1">
    <property type="entry name" value="MAGNESIUM TRANSPORTER YHID-RELATED"/>
    <property type="match status" value="1"/>
</dbReference>
<evidence type="ECO:0000259" key="8">
    <source>
        <dbReference type="Pfam" id="PF02308"/>
    </source>
</evidence>
<dbReference type="Pfam" id="PF02308">
    <property type="entry name" value="MgtC"/>
    <property type="match status" value="1"/>
</dbReference>
<dbReference type="AlphaFoldDB" id="A0AAE4ZCR2"/>
<name>A0AAE4ZCR2_9BACT</name>
<dbReference type="InterPro" id="IPR003416">
    <property type="entry name" value="MgtC/SapB/SrpB/YhiD_fam"/>
</dbReference>
<dbReference type="PANTHER" id="PTHR33778">
    <property type="entry name" value="PROTEIN MGTC"/>
    <property type="match status" value="1"/>
</dbReference>
<evidence type="ECO:0000256" key="3">
    <source>
        <dbReference type="ARBA" id="ARBA00022475"/>
    </source>
</evidence>